<comment type="function">
    <text evidence="6">Component of the gamma-tubulin ring complex (gTuRC) which mediates microtubule nucleation. The gTuRC regulates the minus-end nucleation of alpha-beta tubulin heterodimers that grow into microtubule protafilaments, a critical step in centrosome duplication and spindle formation. Plays a role in neuronal migration.</text>
</comment>
<evidence type="ECO:0000256" key="9">
    <source>
        <dbReference type="SAM" id="MobiDB-lite"/>
    </source>
</evidence>
<dbReference type="PANTHER" id="PTHR19302:SF13">
    <property type="entry name" value="GAMMA-TUBULIN COMPLEX COMPONENT 2"/>
    <property type="match status" value="1"/>
</dbReference>
<comment type="subcellular location">
    <subcellularLocation>
        <location evidence="1">Cytoplasm</location>
        <location evidence="1">Cytoskeleton</location>
        <location evidence="1">Microtubule organizing center</location>
        <location evidence="1">Centrosome</location>
    </subcellularLocation>
</comment>
<dbReference type="GO" id="GO:0000278">
    <property type="term" value="P:mitotic cell cycle"/>
    <property type="evidence" value="ECO:0000318"/>
    <property type="project" value="GO_Central"/>
</dbReference>
<evidence type="ECO:0000256" key="4">
    <source>
        <dbReference type="ARBA" id="ARBA00022701"/>
    </source>
</evidence>
<evidence type="ECO:0000256" key="7">
    <source>
        <dbReference type="ARBA" id="ARBA00093572"/>
    </source>
</evidence>
<dbReference type="OrthoDB" id="2192946at2759"/>
<dbReference type="InterPro" id="IPR041470">
    <property type="entry name" value="GCP_N"/>
</dbReference>
<keyword evidence="5 8" id="KW-0206">Cytoskeleton</keyword>
<dbReference type="GO" id="GO:0005813">
    <property type="term" value="C:centrosome"/>
    <property type="evidence" value="ECO:0007669"/>
    <property type="project" value="UniProtKB-SubCell"/>
</dbReference>
<evidence type="ECO:0000256" key="3">
    <source>
        <dbReference type="ARBA" id="ARBA00022490"/>
    </source>
</evidence>
<dbReference type="GO" id="GO:0007020">
    <property type="term" value="P:microtubule nucleation"/>
    <property type="evidence" value="ECO:0000318"/>
    <property type="project" value="GO_Central"/>
</dbReference>
<dbReference type="InterPro" id="IPR007259">
    <property type="entry name" value="GCP"/>
</dbReference>
<dbReference type="GO" id="GO:0043015">
    <property type="term" value="F:gamma-tubulin binding"/>
    <property type="evidence" value="ECO:0000318"/>
    <property type="project" value="GO_Central"/>
</dbReference>
<dbReference type="Gene3D" id="1.20.120.1900">
    <property type="entry name" value="Gamma-tubulin complex, C-terminal domain"/>
    <property type="match status" value="1"/>
</dbReference>
<evidence type="ECO:0000259" key="11">
    <source>
        <dbReference type="Pfam" id="PF17681"/>
    </source>
</evidence>
<keyword evidence="3 8" id="KW-0963">Cytoplasm</keyword>
<comment type="similarity">
    <text evidence="2 8">Belongs to the TUBGCP family.</text>
</comment>
<dbReference type="GeneID" id="583566"/>
<accession>A0A7M7N525</accession>
<evidence type="ECO:0000256" key="8">
    <source>
        <dbReference type="RuleBase" id="RU363050"/>
    </source>
</evidence>
<keyword evidence="13" id="KW-1185">Reference proteome</keyword>
<evidence type="ECO:0000256" key="2">
    <source>
        <dbReference type="ARBA" id="ARBA00010337"/>
    </source>
</evidence>
<evidence type="ECO:0000256" key="6">
    <source>
        <dbReference type="ARBA" id="ARBA00093403"/>
    </source>
</evidence>
<dbReference type="RefSeq" id="XP_030831245.1">
    <property type="nucleotide sequence ID" value="XM_030975385.1"/>
</dbReference>
<evidence type="ECO:0000256" key="5">
    <source>
        <dbReference type="ARBA" id="ARBA00023212"/>
    </source>
</evidence>
<evidence type="ECO:0000256" key="1">
    <source>
        <dbReference type="ARBA" id="ARBA00004300"/>
    </source>
</evidence>
<dbReference type="Pfam" id="PF17681">
    <property type="entry name" value="GCP_N_terminal"/>
    <property type="match status" value="1"/>
</dbReference>
<dbReference type="OMA" id="GCSFANC"/>
<keyword evidence="4 8" id="KW-0493">Microtubule</keyword>
<dbReference type="Proteomes" id="UP000007110">
    <property type="component" value="Unassembled WGS sequence"/>
</dbReference>
<dbReference type="CTD" id="10844"/>
<dbReference type="EnsemblMetazoa" id="XM_030975385">
    <property type="protein sequence ID" value="XP_030831245"/>
    <property type="gene ID" value="LOC583566"/>
</dbReference>
<evidence type="ECO:0000313" key="12">
    <source>
        <dbReference type="EnsemblMetazoa" id="XP_030831245"/>
    </source>
</evidence>
<dbReference type="AlphaFoldDB" id="A0A7M7N525"/>
<dbReference type="InterPro" id="IPR042241">
    <property type="entry name" value="GCP_C_sf"/>
</dbReference>
<organism evidence="12 13">
    <name type="scientific">Strongylocentrotus purpuratus</name>
    <name type="common">Purple sea urchin</name>
    <dbReference type="NCBI Taxonomy" id="7668"/>
    <lineage>
        <taxon>Eukaryota</taxon>
        <taxon>Metazoa</taxon>
        <taxon>Echinodermata</taxon>
        <taxon>Eleutherozoa</taxon>
        <taxon>Echinozoa</taxon>
        <taxon>Echinoidea</taxon>
        <taxon>Euechinoidea</taxon>
        <taxon>Echinacea</taxon>
        <taxon>Camarodonta</taxon>
        <taxon>Echinidea</taxon>
        <taxon>Strongylocentrotidae</taxon>
        <taxon>Strongylocentrotus</taxon>
    </lineage>
</organism>
<feature type="region of interest" description="Disordered" evidence="9">
    <location>
        <begin position="771"/>
        <end position="801"/>
    </location>
</feature>
<evidence type="ECO:0000259" key="10">
    <source>
        <dbReference type="Pfam" id="PF04130"/>
    </source>
</evidence>
<dbReference type="GO" id="GO:0000922">
    <property type="term" value="C:spindle pole"/>
    <property type="evidence" value="ECO:0007669"/>
    <property type="project" value="InterPro"/>
</dbReference>
<protein>
    <recommendedName>
        <fullName evidence="8">Gamma-tubulin complex component</fullName>
    </recommendedName>
</protein>
<dbReference type="KEGG" id="spu:583566"/>
<dbReference type="InParanoid" id="A0A7M7N525"/>
<dbReference type="GO" id="GO:0051321">
    <property type="term" value="P:meiotic cell cycle"/>
    <property type="evidence" value="ECO:0000318"/>
    <property type="project" value="GO_Central"/>
</dbReference>
<reference evidence="13" key="1">
    <citation type="submission" date="2015-02" db="EMBL/GenBank/DDBJ databases">
        <title>Genome sequencing for Strongylocentrotus purpuratus.</title>
        <authorList>
            <person name="Murali S."/>
            <person name="Liu Y."/>
            <person name="Vee V."/>
            <person name="English A."/>
            <person name="Wang M."/>
            <person name="Skinner E."/>
            <person name="Han Y."/>
            <person name="Muzny D.M."/>
            <person name="Worley K.C."/>
            <person name="Gibbs R.A."/>
        </authorList>
    </citation>
    <scope>NUCLEOTIDE SEQUENCE</scope>
</reference>
<dbReference type="GO" id="GO:0005874">
    <property type="term" value="C:microtubule"/>
    <property type="evidence" value="ECO:0007669"/>
    <property type="project" value="UniProtKB-KW"/>
</dbReference>
<dbReference type="GO" id="GO:0051225">
    <property type="term" value="P:spindle assembly"/>
    <property type="evidence" value="ECO:0000318"/>
    <property type="project" value="GO_Central"/>
</dbReference>
<dbReference type="GO" id="GO:0031122">
    <property type="term" value="P:cytoplasmic microtubule organization"/>
    <property type="evidence" value="ECO:0000318"/>
    <property type="project" value="GO_Central"/>
</dbReference>
<proteinExistence type="inferred from homology"/>
<dbReference type="GO" id="GO:0000930">
    <property type="term" value="C:gamma-tubulin complex"/>
    <property type="evidence" value="ECO:0000318"/>
    <property type="project" value="GO_Central"/>
</dbReference>
<name>A0A7M7N525_STRPU</name>
<feature type="compositionally biased region" description="Basic and acidic residues" evidence="9">
    <location>
        <begin position="781"/>
        <end position="801"/>
    </location>
</feature>
<dbReference type="Pfam" id="PF04130">
    <property type="entry name" value="GCP_C_terminal"/>
    <property type="match status" value="1"/>
</dbReference>
<comment type="subunit">
    <text evidence="7">Component of the gamma-tubulin ring complex (gTuRC) consisting of TUBGCP2, TUBGCP3, TUBGCP4, TUBGCP5 and TUBGCP6 and gamma-tubulin TUBG1 or TUBG2. TUBGCP2, TUBGCP3, TUBGCP4, TUBGCP5 and TUBGCP6 assemble in a 5:5:2:1:1 stoichiometry; each is associated with a gamma-tubulin, thereby arranging 14 gamma-tubulins in a helical manner. Gamma-tubulin at the first position is blocked by TUBGCP3 at the last position, allowing 13 protafilaments to grow into a microtubule. The gTuRC (via TUBGCP3 and TUBGCP6) interacts with ACTB and MZT1; the interactions form a luminal bridge that stabilizes the initial structure during complex assembly. The gTuRC (via TUBGCP2) interacts with MZT2A/MZT2B and CDK5RAP2 (via CM1 motif); the interactions play a role in gTuRC activation. Interacts with ATF5; the ATF5:PCNT:polyglutamylated tubulin (PGT) tripartite unites the mother centriole and the pericentriolar material (PCM) in the centrosome.</text>
</comment>
<dbReference type="InterPro" id="IPR040457">
    <property type="entry name" value="GCP_C"/>
</dbReference>
<evidence type="ECO:0000313" key="13">
    <source>
        <dbReference type="Proteomes" id="UP000007110"/>
    </source>
</evidence>
<reference evidence="12" key="2">
    <citation type="submission" date="2021-01" db="UniProtKB">
        <authorList>
            <consortium name="EnsemblMetazoa"/>
        </authorList>
    </citation>
    <scope>IDENTIFICATION</scope>
</reference>
<dbReference type="PANTHER" id="PTHR19302">
    <property type="entry name" value="GAMMA TUBULIN COMPLEX PROTEIN"/>
    <property type="match status" value="1"/>
</dbReference>
<dbReference type="FunFam" id="1.20.120.1900:FF:000002">
    <property type="entry name" value="Gamma-tubulin complex component"/>
    <property type="match status" value="1"/>
</dbReference>
<feature type="domain" description="Gamma tubulin complex component protein N-terminal" evidence="11">
    <location>
        <begin position="209"/>
        <end position="500"/>
    </location>
</feature>
<sequence>MSEFRIHHLVSELMKVLGTQGKEGPEVYTDLLLKNVTPYITTQVSSHSAKRKIAEFTKSPAEFLNKYDELKSKNVRDLDALVYLLSKLSEDKDVVSTLKDNSDKLLMPMDKISLPASGTKMSEEDVLELRNQLLAASSVASSQASEVFRKMMREKQAKKNTSLSLPVLSPWVFERPFLTGDFVKVSRPTIEPGIPLGTLPLGMQEMTIVHDLLTVMMGTEGKYILVRQSSDGSVTPYTFQVDRSLDTSLQELVNRILPICNNYSTVMHFIEDKSSFEFGVVNHALCGAMRTLVKEYNILIAQLEHQFKQGQLPLQRFWFYMQPCMQTMEILASISSSVDRGACAGGSVLSLLHEKTVTMIGDMRAQELCLFLTQSACAPYFEILEKWIYKGIIKDPYCEFMIEENEALQKEKLQQEYNDAYWEQRYTNCRERSPIFLETIADKILRTGKYLNVVRQCGHDPRCPNAEEILYTLKERQYVDQIDKAYQYASKLLLQLLMDERELVQRLGSIKRYFLMEQGDFFVHLMDITEEEMKKRVDDIIPSRLESLLELAVRTSQANSDPFKDDLRVDLLPYDLNTQLLRILSIESRQEKAMLHEMDPTELNISGLEAFSFDYVVRWPESLILSRKALTKYQMLFRHLFYCKHVERTLCNIWLLNKEAKRFTLYSSRWYAAAFALRQRMLHLVQNLQYYMMFEVVEPHWHILQDNLRKVSNIDDVLSHHTDFLDQCLKDCMLTNPDIIKNVSKLMLVCVTFANCIQRVTQTMNVEAEVSRLIDTGTPPKSDKDKDKQDSERRRTTTKVVSEHIEQLNASDDFTNTVHNFDSNFSSLLISLLDKLSLFSTANCEHNMMNIIHRLDFNGFYTVRLEKLAADRSMAAHRDEDLMDVGGAEAR</sequence>
<feature type="domain" description="Gamma tubulin complex component C-terminal" evidence="10">
    <location>
        <begin position="503"/>
        <end position="861"/>
    </location>
</feature>